<dbReference type="PROSITE" id="PS50075">
    <property type="entry name" value="CARRIER"/>
    <property type="match status" value="1"/>
</dbReference>
<evidence type="ECO:0000256" key="2">
    <source>
        <dbReference type="ARBA" id="ARBA00022553"/>
    </source>
</evidence>
<proteinExistence type="predicted"/>
<dbReference type="GO" id="GO:0004312">
    <property type="term" value="F:fatty acid synthase activity"/>
    <property type="evidence" value="ECO:0007669"/>
    <property type="project" value="TreeGrafter"/>
</dbReference>
<dbReference type="Pfam" id="PF21089">
    <property type="entry name" value="PKS_DH_N"/>
    <property type="match status" value="1"/>
</dbReference>
<dbReference type="GO" id="GO:0005886">
    <property type="term" value="C:plasma membrane"/>
    <property type="evidence" value="ECO:0007669"/>
    <property type="project" value="TreeGrafter"/>
</dbReference>
<dbReference type="PANTHER" id="PTHR43775:SF37">
    <property type="entry name" value="SI:DKEY-61P9.11"/>
    <property type="match status" value="1"/>
</dbReference>
<sequence length="905" mass="96092">HQAVTAAAAEHATFIEISPHPVLTYALTDTLSDTDSHYHTLATLTRHTHEALTFHTNLNATNTTGSVPRPGTLLGAQMTVAGSPPIRLWQARLVPQAKPYPGFHRLHGVEVVPASVLVATVAEAAADCGIAAVTDLRFEQPVLVDQPRQIQVVVDNTALTVSSRPDTDEPAHRWVRHLCADLDPEGQVGASVDATVDGQPWTIDGLLDGWGVEGRPFAWTVDSLRGRINGVAGLTADVGLPEDSTVALLDAATHLARLVDQTDQRLMVPSGAERVRLGAAPTGGSGVIEVRRRSGAATTTGAAASPGADLVVDIVGTSADGRRCFDILGLRYVDVETATPAEEADPRTYVHGIDWHPQPIQAAPEAGTLAVVGGGDADAVRDRLVETGYRSADLADAEHIVYVADTTAERGIDAAVRMAGQVRDLLRDLDTRDDHRGGTVWVLTRGVHRGEAEATVVHSSLWGMAAVAAAEHPDRWGGLLDLPADRPIDELVSTVAAVLPTRSKTPLVLRDGEVCAPTLAPLSGPAERDPVRCRPDGAYLITGGLGALGLLMAAWLVDRGARRLILAGRSGLPARRDWDDADGATAGQITTIRDLERRGVTVDVAAIDVGSRDAMEELLARRDRAGAPPIRGIIHAAGVSENALLTETSDAVLHRVLWPKIAGAAVLHELFPPGTLDFLFLTGSAGTVFGVPGQGAYATANAYLDGLARLRHRLGDHTMSLDWVAWHGIGFAADAAIAVDELQRLGSRPLSPDEAFAAWEHADRHHIDRVVIAPMPTAEPPQAVDATTPEWSAMSPADLRGELEGALREILARELQIPEADLDTDLPFAELGLNSVMAMSIRREVERLAGIELSATMLWNHPTVGALAEHLGTKLAPAQEDTDHSEFTDEESVLDALFDSVESGS</sequence>
<dbReference type="SMART" id="SM00822">
    <property type="entry name" value="PKS_KR"/>
    <property type="match status" value="1"/>
</dbReference>
<dbReference type="Gene3D" id="3.10.129.110">
    <property type="entry name" value="Polyketide synthase dehydratase"/>
    <property type="match status" value="1"/>
</dbReference>
<dbReference type="SMART" id="SM00823">
    <property type="entry name" value="PKS_PP"/>
    <property type="match status" value="1"/>
</dbReference>
<dbReference type="InterPro" id="IPR020806">
    <property type="entry name" value="PKS_PP-bd"/>
</dbReference>
<comment type="caution">
    <text evidence="8">The sequence shown here is derived from an EMBL/GenBank/DDBJ whole genome shotgun (WGS) entry which is preliminary data.</text>
</comment>
<dbReference type="InterPro" id="IPR050091">
    <property type="entry name" value="PKS_NRPS_Biosynth_Enz"/>
</dbReference>
<feature type="non-terminal residue" evidence="8">
    <location>
        <position position="1"/>
    </location>
</feature>
<dbReference type="GO" id="GO:0031177">
    <property type="term" value="F:phosphopantetheine binding"/>
    <property type="evidence" value="ECO:0007669"/>
    <property type="project" value="InterPro"/>
</dbReference>
<evidence type="ECO:0000259" key="6">
    <source>
        <dbReference type="PROSITE" id="PS50075"/>
    </source>
</evidence>
<evidence type="ECO:0000256" key="3">
    <source>
        <dbReference type="ARBA" id="ARBA00022857"/>
    </source>
</evidence>
<dbReference type="SMART" id="SM00826">
    <property type="entry name" value="PKS_DH"/>
    <property type="match status" value="1"/>
</dbReference>
<dbReference type="InterPro" id="IPR009081">
    <property type="entry name" value="PP-bd_ACP"/>
</dbReference>
<protein>
    <recommendedName>
        <fullName evidence="10">Polyketide synthase</fullName>
    </recommendedName>
</protein>
<keyword evidence="1" id="KW-0596">Phosphopantetheine</keyword>
<feature type="active site" description="Proton donor; for dehydratase activity" evidence="5">
    <location>
        <position position="250"/>
    </location>
</feature>
<dbReference type="Gene3D" id="3.40.366.10">
    <property type="entry name" value="Malonyl-Coenzyme A Acyl Carrier Protein, domain 2"/>
    <property type="match status" value="1"/>
</dbReference>
<feature type="region of interest" description="N-terminal hotdog fold" evidence="5">
    <location>
        <begin position="71"/>
        <end position="189"/>
    </location>
</feature>
<keyword evidence="4" id="KW-0511">Multifunctional enzyme</keyword>
<dbReference type="InterPro" id="IPR013968">
    <property type="entry name" value="PKS_KR"/>
</dbReference>
<dbReference type="InterPro" id="IPR042104">
    <property type="entry name" value="PKS_dehydratase_sf"/>
</dbReference>
<gene>
    <name evidence="8" type="ORF">B8W67_19950</name>
</gene>
<evidence type="ECO:0000256" key="1">
    <source>
        <dbReference type="ARBA" id="ARBA00022450"/>
    </source>
</evidence>
<keyword evidence="9" id="KW-1185">Reference proteome</keyword>
<dbReference type="Pfam" id="PF00550">
    <property type="entry name" value="PP-binding"/>
    <property type="match status" value="1"/>
</dbReference>
<dbReference type="InterPro" id="IPR049552">
    <property type="entry name" value="PKS_DH_N"/>
</dbReference>
<feature type="domain" description="Carrier" evidence="6">
    <location>
        <begin position="798"/>
        <end position="875"/>
    </location>
</feature>
<reference evidence="8 9" key="1">
    <citation type="submission" date="2017-04" db="EMBL/GenBank/DDBJ databases">
        <title>The new phylogeny of genus Mycobacterium.</title>
        <authorList>
            <person name="Tortoli E."/>
            <person name="Trovato A."/>
            <person name="Cirillo D.M."/>
        </authorList>
    </citation>
    <scope>NUCLEOTIDE SEQUENCE [LARGE SCALE GENOMIC DNA]</scope>
    <source>
        <strain evidence="8 9">KCTC 19819</strain>
    </source>
</reference>
<dbReference type="Gene3D" id="1.10.1200.10">
    <property type="entry name" value="ACP-like"/>
    <property type="match status" value="1"/>
</dbReference>
<dbReference type="SUPFAM" id="SSF51735">
    <property type="entry name" value="NAD(P)-binding Rossmann-fold domains"/>
    <property type="match status" value="2"/>
</dbReference>
<evidence type="ECO:0000313" key="8">
    <source>
        <dbReference type="EMBL" id="OSC23077.1"/>
    </source>
</evidence>
<feature type="domain" description="PKS/mFAS DH" evidence="7">
    <location>
        <begin position="71"/>
        <end position="341"/>
    </location>
</feature>
<dbReference type="InterPro" id="IPR001227">
    <property type="entry name" value="Ac_transferase_dom_sf"/>
</dbReference>
<dbReference type="RefSeq" id="WP_133056177.1">
    <property type="nucleotide sequence ID" value="NZ_NCXO01000095.1"/>
</dbReference>
<dbReference type="InterPro" id="IPR036736">
    <property type="entry name" value="ACP-like_sf"/>
</dbReference>
<evidence type="ECO:0000259" key="7">
    <source>
        <dbReference type="PROSITE" id="PS52019"/>
    </source>
</evidence>
<dbReference type="InterPro" id="IPR020807">
    <property type="entry name" value="PKS_DH"/>
</dbReference>
<dbReference type="InterPro" id="IPR049900">
    <property type="entry name" value="PKS_mFAS_DH"/>
</dbReference>
<evidence type="ECO:0000256" key="4">
    <source>
        <dbReference type="ARBA" id="ARBA00023268"/>
    </source>
</evidence>
<dbReference type="SMART" id="SM01294">
    <property type="entry name" value="PKS_PP_betabranch"/>
    <property type="match status" value="1"/>
</dbReference>
<dbReference type="Gene3D" id="3.40.50.720">
    <property type="entry name" value="NAD(P)-binding Rossmann-like Domain"/>
    <property type="match status" value="1"/>
</dbReference>
<dbReference type="EMBL" id="NCXO01000095">
    <property type="protein sequence ID" value="OSC23077.1"/>
    <property type="molecule type" value="Genomic_DNA"/>
</dbReference>
<keyword evidence="2" id="KW-0597">Phosphoprotein</keyword>
<evidence type="ECO:0000256" key="5">
    <source>
        <dbReference type="PROSITE-ProRule" id="PRU01363"/>
    </source>
</evidence>
<dbReference type="PANTHER" id="PTHR43775">
    <property type="entry name" value="FATTY ACID SYNTHASE"/>
    <property type="match status" value="1"/>
</dbReference>
<dbReference type="CDD" id="cd05274">
    <property type="entry name" value="KR_FAS_SDR_x"/>
    <property type="match status" value="1"/>
</dbReference>
<accession>A0AA91SPQ0</accession>
<dbReference type="InterPro" id="IPR036291">
    <property type="entry name" value="NAD(P)-bd_dom_sf"/>
</dbReference>
<name>A0AA91SPQ0_9MYCO</name>
<evidence type="ECO:0000313" key="9">
    <source>
        <dbReference type="Proteomes" id="UP000193577"/>
    </source>
</evidence>
<dbReference type="PROSITE" id="PS52019">
    <property type="entry name" value="PKS_MFAS_DH"/>
    <property type="match status" value="1"/>
</dbReference>
<dbReference type="InterPro" id="IPR057326">
    <property type="entry name" value="KR_dom"/>
</dbReference>
<feature type="active site" description="Proton acceptor; for dehydratase activity" evidence="5">
    <location>
        <position position="104"/>
    </location>
</feature>
<dbReference type="SUPFAM" id="SSF47336">
    <property type="entry name" value="ACP-like"/>
    <property type="match status" value="1"/>
</dbReference>
<evidence type="ECO:0008006" key="10">
    <source>
        <dbReference type="Google" id="ProtNLM"/>
    </source>
</evidence>
<dbReference type="GO" id="GO:0006633">
    <property type="term" value="P:fatty acid biosynthetic process"/>
    <property type="evidence" value="ECO:0007669"/>
    <property type="project" value="TreeGrafter"/>
</dbReference>
<dbReference type="Proteomes" id="UP000193577">
    <property type="component" value="Unassembled WGS sequence"/>
</dbReference>
<dbReference type="GO" id="GO:0071770">
    <property type="term" value="P:DIM/DIP cell wall layer assembly"/>
    <property type="evidence" value="ECO:0007669"/>
    <property type="project" value="TreeGrafter"/>
</dbReference>
<organism evidence="8 9">
    <name type="scientific">Mycolicibacillus koreensis</name>
    <dbReference type="NCBI Taxonomy" id="1069220"/>
    <lineage>
        <taxon>Bacteria</taxon>
        <taxon>Bacillati</taxon>
        <taxon>Actinomycetota</taxon>
        <taxon>Actinomycetes</taxon>
        <taxon>Mycobacteriales</taxon>
        <taxon>Mycobacteriaceae</taxon>
        <taxon>Mycolicibacillus</taxon>
    </lineage>
</organism>
<dbReference type="GO" id="GO:0005737">
    <property type="term" value="C:cytoplasm"/>
    <property type="evidence" value="ECO:0007669"/>
    <property type="project" value="TreeGrafter"/>
</dbReference>
<dbReference type="AlphaFoldDB" id="A0AA91SPQ0"/>
<keyword evidence="3" id="KW-0521">NADP</keyword>
<feature type="region of interest" description="C-terminal hotdog fold" evidence="5">
    <location>
        <begin position="200"/>
        <end position="341"/>
    </location>
</feature>
<dbReference type="Pfam" id="PF08659">
    <property type="entry name" value="KR"/>
    <property type="match status" value="1"/>
</dbReference>